<keyword evidence="3" id="KW-1185">Reference proteome</keyword>
<organism evidence="2 3">
    <name type="scientific">Nocardioides faecalis</name>
    <dbReference type="NCBI Taxonomy" id="2803858"/>
    <lineage>
        <taxon>Bacteria</taxon>
        <taxon>Bacillati</taxon>
        <taxon>Actinomycetota</taxon>
        <taxon>Actinomycetes</taxon>
        <taxon>Propionibacteriales</taxon>
        <taxon>Nocardioidaceae</taxon>
        <taxon>Nocardioides</taxon>
    </lineage>
</organism>
<comment type="caution">
    <text evidence="2">The sequence shown here is derived from an EMBL/GenBank/DDBJ whole genome shotgun (WGS) entry which is preliminary data.</text>
</comment>
<feature type="domain" description="CD-NTase associated protein 4-like DNA endonuclease" evidence="1">
    <location>
        <begin position="5"/>
        <end position="208"/>
    </location>
</feature>
<evidence type="ECO:0000259" key="1">
    <source>
        <dbReference type="Pfam" id="PF14130"/>
    </source>
</evidence>
<name>A0A938Y7W1_9ACTN</name>
<accession>A0A938Y7W1</accession>
<sequence>MSVEDGGRRSRRGFAYQDAVTLMECLNLGTLYTSVGFEAEDDIICTLDDRIIYRQVKTRENAEAHSAARVCRPEVKGKVETSILGRLFSGKDEPVGEVTFCVVLNEPPAQTLWGFKHEGPCGTTLADQKSRQDVANKLTALPLPDWAPDIDFLVERLEVQVLPRTADDLEKDIIGLLEDPVTKQIGQKPLLDELAKIAELLLSKVAREARRRVARSWTAGEFWKMFADVVTQATGESANGTLPLVPLAEKLDAAGLDDEEIQRSFQELESLRRKIRSAIGAEKVRYKELNREVFAICQRVAAHRRAGKVQPGPAAFSAVVDALDTDIDGTLGTSADRMATLSDVTYRCQNRYV</sequence>
<dbReference type="Proteomes" id="UP000663791">
    <property type="component" value="Unassembled WGS sequence"/>
</dbReference>
<proteinExistence type="predicted"/>
<dbReference type="EMBL" id="JAERTX010000006">
    <property type="protein sequence ID" value="MBM9459803.1"/>
    <property type="molecule type" value="Genomic_DNA"/>
</dbReference>
<protein>
    <submittedName>
        <fullName evidence="2">DUF4297 domain-containing protein</fullName>
    </submittedName>
</protein>
<evidence type="ECO:0000313" key="3">
    <source>
        <dbReference type="Proteomes" id="UP000663791"/>
    </source>
</evidence>
<dbReference type="InterPro" id="IPR025382">
    <property type="entry name" value="Cap4-like_endonuclease_dom"/>
</dbReference>
<dbReference type="GO" id="GO:0004518">
    <property type="term" value="F:nuclease activity"/>
    <property type="evidence" value="ECO:0007669"/>
    <property type="project" value="InterPro"/>
</dbReference>
<dbReference type="AlphaFoldDB" id="A0A938Y7W1"/>
<gene>
    <name evidence="2" type="ORF">JK386_07790</name>
</gene>
<dbReference type="RefSeq" id="WP_205291126.1">
    <property type="nucleotide sequence ID" value="NZ_CP074406.1"/>
</dbReference>
<dbReference type="Pfam" id="PF14130">
    <property type="entry name" value="Cap4_nuclease"/>
    <property type="match status" value="1"/>
</dbReference>
<reference evidence="2" key="1">
    <citation type="submission" date="2021-01" db="EMBL/GenBank/DDBJ databases">
        <title>Novel species in genus Nocardioides.</title>
        <authorList>
            <person name="Zhang G."/>
        </authorList>
    </citation>
    <scope>NUCLEOTIDE SEQUENCE</scope>
    <source>
        <strain evidence="2">Zg-536</strain>
    </source>
</reference>
<evidence type="ECO:0000313" key="2">
    <source>
        <dbReference type="EMBL" id="MBM9459803.1"/>
    </source>
</evidence>